<dbReference type="PANTHER" id="PTHR35317:SF28">
    <property type="entry name" value="ZINC FINGER, CCHC-TYPE, RIBONUCLEASE H-LIKE DOMAIN, GAG-PRE-INTEGRASE DOMAIN PROTEIN-RELATED"/>
    <property type="match status" value="1"/>
</dbReference>
<proteinExistence type="predicted"/>
<accession>A0A1S3T9L7</accession>
<dbReference type="Pfam" id="PF22936">
    <property type="entry name" value="Pol_BBD"/>
    <property type="match status" value="1"/>
</dbReference>
<feature type="region of interest" description="Disordered" evidence="1">
    <location>
        <begin position="216"/>
        <end position="243"/>
    </location>
</feature>
<evidence type="ECO:0000256" key="1">
    <source>
        <dbReference type="SAM" id="MobiDB-lite"/>
    </source>
</evidence>
<dbReference type="AlphaFoldDB" id="A0A1S3T9L7"/>
<dbReference type="STRING" id="3916.A0A1S3T9L7"/>
<dbReference type="RefSeq" id="XP_014490466.1">
    <property type="nucleotide sequence ID" value="XM_014634980.1"/>
</dbReference>
<feature type="domain" description="Retrovirus-related Pol polyprotein from transposon TNT 1-94-like beta-barrel" evidence="2">
    <location>
        <begin position="331"/>
        <end position="404"/>
    </location>
</feature>
<evidence type="ECO:0000259" key="2">
    <source>
        <dbReference type="Pfam" id="PF22936"/>
    </source>
</evidence>
<dbReference type="InterPro" id="IPR054722">
    <property type="entry name" value="PolX-like_BBD"/>
</dbReference>
<dbReference type="Pfam" id="PF14223">
    <property type="entry name" value="Retrotran_gag_2"/>
    <property type="match status" value="1"/>
</dbReference>
<dbReference type="OrthoDB" id="1427879at2759"/>
<gene>
    <name evidence="4" type="primary">LOC106753187</name>
</gene>
<keyword evidence="3" id="KW-1185">Reference proteome</keyword>
<reference evidence="4" key="1">
    <citation type="submission" date="2025-08" db="UniProtKB">
        <authorList>
            <consortium name="RefSeq"/>
        </authorList>
    </citation>
    <scope>IDENTIFICATION</scope>
    <source>
        <tissue evidence="4">Leaf</tissue>
    </source>
</reference>
<organism evidence="3 4">
    <name type="scientific">Vigna radiata var. radiata</name>
    <name type="common">Mung bean</name>
    <name type="synonym">Phaseolus aureus</name>
    <dbReference type="NCBI Taxonomy" id="3916"/>
    <lineage>
        <taxon>Eukaryota</taxon>
        <taxon>Viridiplantae</taxon>
        <taxon>Streptophyta</taxon>
        <taxon>Embryophyta</taxon>
        <taxon>Tracheophyta</taxon>
        <taxon>Spermatophyta</taxon>
        <taxon>Magnoliopsida</taxon>
        <taxon>eudicotyledons</taxon>
        <taxon>Gunneridae</taxon>
        <taxon>Pentapetalae</taxon>
        <taxon>rosids</taxon>
        <taxon>fabids</taxon>
        <taxon>Fabales</taxon>
        <taxon>Fabaceae</taxon>
        <taxon>Papilionoideae</taxon>
        <taxon>50 kb inversion clade</taxon>
        <taxon>NPAAA clade</taxon>
        <taxon>indigoferoid/millettioid clade</taxon>
        <taxon>Phaseoleae</taxon>
        <taxon>Vigna</taxon>
    </lineage>
</organism>
<evidence type="ECO:0000313" key="4">
    <source>
        <dbReference type="RefSeq" id="XP_014490466.1"/>
    </source>
</evidence>
<evidence type="ECO:0000313" key="3">
    <source>
        <dbReference type="Proteomes" id="UP000087766"/>
    </source>
</evidence>
<dbReference type="KEGG" id="vra:106753187"/>
<protein>
    <submittedName>
        <fullName evidence="4">Uncharacterized protein LOC106753187</fullName>
    </submittedName>
</protein>
<dbReference type="GeneID" id="106753187"/>
<sequence>MAGLIQNSLPVFDGKNFEDWCVKMDAILGFQEIDEIAKVGFKEPAKNDTEETKKAYKENKKLDCKARMILHQCISATIFQKVSKATTAKETWEILQDGYGSAGNVKEIRLQSLRRQYELLKMEEQETVDGYIGRIQMVVNAMRACDKVVKDKKIVHKILRTLTPQYDHIVVAIMENRDLEKLKIEELQNSLEIHEQRLLERKTAEQDAVQNINQALQAKTQRGRGTDRGRGRRGGRGGKFGHYSSECWHNENAKKGTNEEANLVKEELESDSDNVLLMTISGNNDKERTVQNRHVQRRNSVGDECAEKVGETEYVSLAGQTLHAKEEDTTWYLDTGCSNHMTGNRKWLLDLDTSVKGTIRFADNRYIRTEGSGKVMITRKNGRPVFIHNVWYVPTIKNNLLSLG</sequence>
<dbReference type="PANTHER" id="PTHR35317">
    <property type="entry name" value="OS04G0629600 PROTEIN"/>
    <property type="match status" value="1"/>
</dbReference>
<name>A0A1S3T9L7_VIGRR</name>
<dbReference type="Proteomes" id="UP000087766">
    <property type="component" value="Unplaced"/>
</dbReference>